<dbReference type="Proteomes" id="UP001732700">
    <property type="component" value="Chromosome 4C"/>
</dbReference>
<sequence>MATQGGNSFSPPHPNVIGNAFAQQYYKILNASPEHVHKFYHDESTLGRADSDGALTSVTTTDAINEYFLSTDLKDCLIELENVDTQPSLAGGVLIVVTGFFIMPDTKKHRFAQSFFLAPQENGGYFVLNDVLRYVLVMPSAEANEALVDHSNGNTQIAPFPAEPETSAKESMDPELPSEENISANGEVINPSAETTYVDVEITNPSVENISVNDEVVEPSVESISVKDKVINSFGNENSQVKNGVTKIPEAAPAPPASAHKDVIKKSYASIVKAKNGSTQPAPPITKPKPRPNPTVKRAENMEKPLSVSAKTTRAADTAPPNDKNVSDDQGYSIFVKNLPCNATVEMVEAEFRKFGAIKPHGIQVVHRQFDGFCFGFVEFESEQSMYEAIEAAKIRFGTYVSFVEEKRTPRRVINGVTHGNNNGNTRGSGILPGRGGYGDNFKGQGAGFVNNGNYRDDNFRGQGASFANNNNYNDGENFRGRAAGFVNNGNYRDGNNMRNESRNQNEYSGRGRGPQGNEYRQNEYRQNGNDYRQNRNGYSPNREGYRQNGDDYRQNREGYRQNGDDYRQNREGYRRNGDDYHQNGNGYHQPRPIHNVNGNGNGNVNGRSGRFNGPKQIPVTAWEFCAIQQRRKVCAI</sequence>
<dbReference type="EnsemblPlants" id="AVESA.00010b.r2.4CG1268200.1">
    <property type="protein sequence ID" value="AVESA.00010b.r2.4CG1268200.1.CDS"/>
    <property type="gene ID" value="AVESA.00010b.r2.4CG1268200"/>
</dbReference>
<protein>
    <submittedName>
        <fullName evidence="1">Uncharacterized protein</fullName>
    </submittedName>
</protein>
<accession>A0ACD5WSP8</accession>
<organism evidence="1 2">
    <name type="scientific">Avena sativa</name>
    <name type="common">Oat</name>
    <dbReference type="NCBI Taxonomy" id="4498"/>
    <lineage>
        <taxon>Eukaryota</taxon>
        <taxon>Viridiplantae</taxon>
        <taxon>Streptophyta</taxon>
        <taxon>Embryophyta</taxon>
        <taxon>Tracheophyta</taxon>
        <taxon>Spermatophyta</taxon>
        <taxon>Magnoliopsida</taxon>
        <taxon>Liliopsida</taxon>
        <taxon>Poales</taxon>
        <taxon>Poaceae</taxon>
        <taxon>BOP clade</taxon>
        <taxon>Pooideae</taxon>
        <taxon>Poodae</taxon>
        <taxon>Poeae</taxon>
        <taxon>Poeae Chloroplast Group 1 (Aveneae type)</taxon>
        <taxon>Aveninae</taxon>
        <taxon>Avena</taxon>
    </lineage>
</organism>
<evidence type="ECO:0000313" key="1">
    <source>
        <dbReference type="EnsemblPlants" id="AVESA.00010b.r2.4CG1268200.1.CDS"/>
    </source>
</evidence>
<reference evidence="1" key="2">
    <citation type="submission" date="2025-09" db="UniProtKB">
        <authorList>
            <consortium name="EnsemblPlants"/>
        </authorList>
    </citation>
    <scope>IDENTIFICATION</scope>
</reference>
<name>A0ACD5WSP8_AVESA</name>
<keyword evidence="2" id="KW-1185">Reference proteome</keyword>
<evidence type="ECO:0000313" key="2">
    <source>
        <dbReference type="Proteomes" id="UP001732700"/>
    </source>
</evidence>
<proteinExistence type="predicted"/>
<reference evidence="1" key="1">
    <citation type="submission" date="2021-05" db="EMBL/GenBank/DDBJ databases">
        <authorList>
            <person name="Scholz U."/>
            <person name="Mascher M."/>
            <person name="Fiebig A."/>
        </authorList>
    </citation>
    <scope>NUCLEOTIDE SEQUENCE [LARGE SCALE GENOMIC DNA]</scope>
</reference>